<dbReference type="RefSeq" id="WP_187480787.1">
    <property type="nucleotide sequence ID" value="NZ_CP060697.1"/>
</dbReference>
<name>A0A7G9L5D4_9SPHN</name>
<evidence type="ECO:0000313" key="3">
    <source>
        <dbReference type="Proteomes" id="UP000515861"/>
    </source>
</evidence>
<dbReference type="Proteomes" id="UP000515861">
    <property type="component" value="Chromosome"/>
</dbReference>
<sequence>MPATDAPLDRAGLLAAVVQAASASAAGGETPEDVRALDGRQFEMRIRFGCRGPAKALDATWLGWSFDAQNRTLRVQARPTVSIEEPLVGQIAGDGFEGVEGFWIPRPWLLQSTCPATIALSPKKVGAPAEDEASEAKPPATGAPEEAPLPAIESKGEPEPTAPRIGVAQFFTSDDARTHRRGTRPYSAVKTVPEGTPLPSQGFNLVLSGRLRALPGRSAIACQAKGADTPPECLVSVEFLRVWIEQPQTQEVIAEWGGG</sequence>
<keyword evidence="3" id="KW-1185">Reference proteome</keyword>
<dbReference type="AlphaFoldDB" id="A0A7G9L5D4"/>
<organism evidence="2 3">
    <name type="scientific">Sphingomonas sabuli</name>
    <dbReference type="NCBI Taxonomy" id="2764186"/>
    <lineage>
        <taxon>Bacteria</taxon>
        <taxon>Pseudomonadati</taxon>
        <taxon>Pseudomonadota</taxon>
        <taxon>Alphaproteobacteria</taxon>
        <taxon>Sphingomonadales</taxon>
        <taxon>Sphingomonadaceae</taxon>
        <taxon>Sphingomonas</taxon>
    </lineage>
</organism>
<dbReference type="KEGG" id="ssau:H8M03_05805"/>
<gene>
    <name evidence="2" type="ORF">H8M03_05805</name>
</gene>
<dbReference type="EMBL" id="CP060697">
    <property type="protein sequence ID" value="QNM83833.1"/>
    <property type="molecule type" value="Genomic_DNA"/>
</dbReference>
<protein>
    <submittedName>
        <fullName evidence="2">Uncharacterized protein</fullName>
    </submittedName>
</protein>
<reference evidence="2 3" key="1">
    <citation type="submission" date="2020-08" db="EMBL/GenBank/DDBJ databases">
        <title>Sphingomonas sp. sand1-3 16S ribosomal RNA gene Genome sequencing and assembly.</title>
        <authorList>
            <person name="Kang M."/>
        </authorList>
    </citation>
    <scope>NUCLEOTIDE SEQUENCE [LARGE SCALE GENOMIC DNA]</scope>
    <source>
        <strain evidence="3">sand1-3</strain>
    </source>
</reference>
<accession>A0A7G9L5D4</accession>
<evidence type="ECO:0000313" key="2">
    <source>
        <dbReference type="EMBL" id="QNM83833.1"/>
    </source>
</evidence>
<evidence type="ECO:0000256" key="1">
    <source>
        <dbReference type="SAM" id="MobiDB-lite"/>
    </source>
</evidence>
<proteinExistence type="predicted"/>
<feature type="region of interest" description="Disordered" evidence="1">
    <location>
        <begin position="125"/>
        <end position="194"/>
    </location>
</feature>